<reference evidence="1" key="1">
    <citation type="submission" date="2023-07" db="EMBL/GenBank/DDBJ databases">
        <title>Black Yeasts Isolated from many extreme environments.</title>
        <authorList>
            <person name="Coleine C."/>
            <person name="Stajich J.E."/>
            <person name="Selbmann L."/>
        </authorList>
    </citation>
    <scope>NUCLEOTIDE SEQUENCE</scope>
    <source>
        <strain evidence="1">CCFEE 5714</strain>
    </source>
</reference>
<protein>
    <submittedName>
        <fullName evidence="1">Uncharacterized protein</fullName>
    </submittedName>
</protein>
<evidence type="ECO:0000313" key="1">
    <source>
        <dbReference type="EMBL" id="KAK3691802.1"/>
    </source>
</evidence>
<dbReference type="Proteomes" id="UP001281147">
    <property type="component" value="Unassembled WGS sequence"/>
</dbReference>
<keyword evidence="2" id="KW-1185">Reference proteome</keyword>
<organism evidence="1 2">
    <name type="scientific">Vermiconidia calcicola</name>
    <dbReference type="NCBI Taxonomy" id="1690605"/>
    <lineage>
        <taxon>Eukaryota</taxon>
        <taxon>Fungi</taxon>
        <taxon>Dikarya</taxon>
        <taxon>Ascomycota</taxon>
        <taxon>Pezizomycotina</taxon>
        <taxon>Dothideomycetes</taxon>
        <taxon>Dothideomycetidae</taxon>
        <taxon>Mycosphaerellales</taxon>
        <taxon>Extremaceae</taxon>
        <taxon>Vermiconidia</taxon>
    </lineage>
</organism>
<accession>A0ACC3MIT7</accession>
<name>A0ACC3MIT7_9PEZI</name>
<proteinExistence type="predicted"/>
<sequence>MEWNGDDTVHQFNGTPPTRFSDDTMAGSWTVSDPMAAAYTQGLTMISATDDMTSGMGSLQIPADHDGSLTLAGNVKFEENVNKPGRYPSNGSADLLSDACDEDELTPFEYARYHGLTTSYMDEDPRSTVPLPLTPESAGADLADPQATLNLDTLVALGALNGHNCNERWEVDKDAAKFLASAIALGKDDETQDEYGLDEAWSLRDLKMEQPLMPNDPGLELMRLKRRNALIISTEGIPPFCLDAWETPSWTVEELHLPAEKDRNVAHEKLDVDNDTMQYLKEIFNIPPEGDDKTIPADCGDTLLCPLMPLTPPLMPLSPPLSLASLSASAGELEFTSTPEDLIATEAREMEEQIITRDTLLEPDDTQALKPETFDYVDIYGLSPATVQSSSSPARRKRLEDLKADVPILPQDATEPPAKKLKTVSFPEELHTLIAPADSDSSNLNARVAEQDTNTFLTDVLAPLAEPAIRRSDNEQLIEFDTTMREPVPAIEAVTLLPPWQELRNDGRSVNPQAMVSRVKKEFMQNEARWSGVSKVESHLPWSPFPARLGKVEEEVFDDGSLARYMAELTFGEDLDVDSLISRTLPALDFTGEDEFLEPTAEDKDEEDYSPMPPPASCSPPPHTSATLPRPSTERHFKASDHRAEEKPSEQSAGRLDMTTMLKKRKLELEAAGQSTSRIVKVASLNASQDSAKFPSGQDAVHNPTRLNDLVKGGGLSGFMHLYGAPDIHNRLEPKQKLTQTQKAAPETIAAEVVDKGARGVDELCNTLSVPAPELGATATDVTSIVVSSQLLSNRELVRRVQSALPRMDMIEREDVSKVPTKTEKAECFSYEADITVSPGSGIILTTLQKLKQKALPGQTTFFGVHEQVFSTSFRYEHLVVLVSEARQPSCAGASAPGALDERDTEALTGLMGFVANLDTEVEVRYVAGGDVELANWVAACISRWTLKSEDLKLLQEETLWERFLRRAGMNATAAQAVLAKLKVPESVSGSGIMSSTAESGSARHGLSAFVDMAPNERVERLCQTVQGSNVMRRVNGIFESRWVATQNTKAP</sequence>
<gene>
    <name evidence="1" type="ORF">LTR37_018401</name>
</gene>
<dbReference type="EMBL" id="JAUTXU010000256">
    <property type="protein sequence ID" value="KAK3691802.1"/>
    <property type="molecule type" value="Genomic_DNA"/>
</dbReference>
<comment type="caution">
    <text evidence="1">The sequence shown here is derived from an EMBL/GenBank/DDBJ whole genome shotgun (WGS) entry which is preliminary data.</text>
</comment>
<evidence type="ECO:0000313" key="2">
    <source>
        <dbReference type="Proteomes" id="UP001281147"/>
    </source>
</evidence>